<dbReference type="Pfam" id="PF00149">
    <property type="entry name" value="Metallophos"/>
    <property type="match status" value="1"/>
</dbReference>
<evidence type="ECO:0000313" key="3">
    <source>
        <dbReference type="EMBL" id="KAK8889669.1"/>
    </source>
</evidence>
<comment type="caution">
    <text evidence="3">The sequence shown here is derived from an EMBL/GenBank/DDBJ whole genome shotgun (WGS) entry which is preliminary data.</text>
</comment>
<comment type="similarity">
    <text evidence="1">Belongs to the PPP phosphatase family.</text>
</comment>
<evidence type="ECO:0000259" key="2">
    <source>
        <dbReference type="PROSITE" id="PS00125"/>
    </source>
</evidence>
<dbReference type="PROSITE" id="PS00125">
    <property type="entry name" value="SER_THR_PHOSPHATASE"/>
    <property type="match status" value="1"/>
</dbReference>
<dbReference type="InterPro" id="IPR006186">
    <property type="entry name" value="Ser/Thr-sp_prot-phosphatase"/>
</dbReference>
<dbReference type="PRINTS" id="PR00114">
    <property type="entry name" value="STPHPHTASE"/>
</dbReference>
<organism evidence="3 4">
    <name type="scientific">Tritrichomonas musculus</name>
    <dbReference type="NCBI Taxonomy" id="1915356"/>
    <lineage>
        <taxon>Eukaryota</taxon>
        <taxon>Metamonada</taxon>
        <taxon>Parabasalia</taxon>
        <taxon>Tritrichomonadida</taxon>
        <taxon>Tritrichomonadidae</taxon>
        <taxon>Tritrichomonas</taxon>
    </lineage>
</organism>
<dbReference type="SUPFAM" id="SSF56300">
    <property type="entry name" value="Metallo-dependent phosphatases"/>
    <property type="match status" value="1"/>
</dbReference>
<reference evidence="3 4" key="1">
    <citation type="submission" date="2024-04" db="EMBL/GenBank/DDBJ databases">
        <title>Tritrichomonas musculus Genome.</title>
        <authorList>
            <person name="Alves-Ferreira E."/>
            <person name="Grigg M."/>
            <person name="Lorenzi H."/>
            <person name="Galac M."/>
        </authorList>
    </citation>
    <scope>NUCLEOTIDE SEQUENCE [LARGE SCALE GENOMIC DNA]</scope>
    <source>
        <strain evidence="3 4">EAF2021</strain>
    </source>
</reference>
<feature type="domain" description="Serine/threonine specific protein phosphatases" evidence="2">
    <location>
        <begin position="129"/>
        <end position="134"/>
    </location>
</feature>
<dbReference type="InterPro" id="IPR004843">
    <property type="entry name" value="Calcineurin-like_PHP"/>
</dbReference>
<accession>A0ABR2KF24</accession>
<dbReference type="PANTHER" id="PTHR11668">
    <property type="entry name" value="SERINE/THREONINE PROTEIN PHOSPHATASE"/>
    <property type="match status" value="1"/>
</dbReference>
<dbReference type="PANTHER" id="PTHR11668:SF494">
    <property type="entry name" value="PROTEIN PHOSPHATASE, PUTATIVE-RELATED"/>
    <property type="match status" value="1"/>
</dbReference>
<gene>
    <name evidence="3" type="ORF">M9Y10_034422</name>
</gene>
<proteinExistence type="inferred from homology"/>
<evidence type="ECO:0000256" key="1">
    <source>
        <dbReference type="RuleBase" id="RU004273"/>
    </source>
</evidence>
<sequence>MNNAASLVLSAYSFIIHKDLDIVLNAGVELKNGDPIPSFDEELLIDLCSQAEYIFASEKNTLEIEGNLIVVGDIHGSLYDLFRILKFIQEKQANVLFLGDYVDRGGFSLECITILFALKVTYPDSVYLIRGNHEFDSMCSQYGFKDEILNYHKSMFEGNSSYFKDIPKIKKSQSFNTNLNNEYDENYNVMHCYKYSERLYEAFIRAFSYLPISAIVNKTSLCIHGGLSPKLVDVDSIDKLIKRPIFGFEENSLLSDIVWSDPSHCNGCFDENPRGKGKLFNGEAIAVFLKNNNLTRIIRGHQCVKNGLLSSFGDKCITVFSASSYNENINNSSSILELFQNDDKIRYSIFDPIHHLSKNEVTYYKVQALNKKEKNVDNCFSFRHPVLPSTVSFSSYYNYKHKEDNIPASRTCKSKLYVIVKPKFTTNKRKTFQIF</sequence>
<evidence type="ECO:0000313" key="4">
    <source>
        <dbReference type="Proteomes" id="UP001470230"/>
    </source>
</evidence>
<dbReference type="EC" id="3.1.3.16" evidence="1"/>
<dbReference type="InterPro" id="IPR029052">
    <property type="entry name" value="Metallo-depent_PP-like"/>
</dbReference>
<dbReference type="CDD" id="cd00144">
    <property type="entry name" value="MPP_PPP_family"/>
    <property type="match status" value="1"/>
</dbReference>
<protein>
    <recommendedName>
        <fullName evidence="1">Serine/threonine-protein phosphatase</fullName>
        <ecNumber evidence="1">3.1.3.16</ecNumber>
    </recommendedName>
</protein>
<keyword evidence="1" id="KW-0378">Hydrolase</keyword>
<name>A0ABR2KF24_9EUKA</name>
<dbReference type="EMBL" id="JAPFFF010000005">
    <property type="protein sequence ID" value="KAK8889669.1"/>
    <property type="molecule type" value="Genomic_DNA"/>
</dbReference>
<dbReference type="Gene3D" id="3.60.21.10">
    <property type="match status" value="1"/>
</dbReference>
<dbReference type="InterPro" id="IPR050341">
    <property type="entry name" value="PP1_catalytic_subunit"/>
</dbReference>
<dbReference type="Proteomes" id="UP001470230">
    <property type="component" value="Unassembled WGS sequence"/>
</dbReference>
<keyword evidence="4" id="KW-1185">Reference proteome</keyword>
<comment type="catalytic activity">
    <reaction evidence="1">
        <text>O-phospho-L-threonyl-[protein] + H2O = L-threonyl-[protein] + phosphate</text>
        <dbReference type="Rhea" id="RHEA:47004"/>
        <dbReference type="Rhea" id="RHEA-COMP:11060"/>
        <dbReference type="Rhea" id="RHEA-COMP:11605"/>
        <dbReference type="ChEBI" id="CHEBI:15377"/>
        <dbReference type="ChEBI" id="CHEBI:30013"/>
        <dbReference type="ChEBI" id="CHEBI:43474"/>
        <dbReference type="ChEBI" id="CHEBI:61977"/>
        <dbReference type="EC" id="3.1.3.16"/>
    </reaction>
</comment>
<dbReference type="SMART" id="SM00156">
    <property type="entry name" value="PP2Ac"/>
    <property type="match status" value="1"/>
</dbReference>